<keyword evidence="3" id="KW-1185">Reference proteome</keyword>
<dbReference type="Proteomes" id="UP001066276">
    <property type="component" value="Chromosome 8"/>
</dbReference>
<reference evidence="2" key="1">
    <citation type="journal article" date="2022" name="bioRxiv">
        <title>Sequencing and chromosome-scale assembly of the giantPleurodeles waltlgenome.</title>
        <authorList>
            <person name="Brown T."/>
            <person name="Elewa A."/>
            <person name="Iarovenko S."/>
            <person name="Subramanian E."/>
            <person name="Araus A.J."/>
            <person name="Petzold A."/>
            <person name="Susuki M."/>
            <person name="Suzuki K.-i.T."/>
            <person name="Hayashi T."/>
            <person name="Toyoda A."/>
            <person name="Oliveira C."/>
            <person name="Osipova E."/>
            <person name="Leigh N.D."/>
            <person name="Simon A."/>
            <person name="Yun M.H."/>
        </authorList>
    </citation>
    <scope>NUCLEOTIDE SEQUENCE</scope>
    <source>
        <strain evidence="2">20211129_DDA</strain>
        <tissue evidence="2">Liver</tissue>
    </source>
</reference>
<proteinExistence type="predicted"/>
<feature type="region of interest" description="Disordered" evidence="1">
    <location>
        <begin position="1"/>
        <end position="110"/>
    </location>
</feature>
<dbReference type="AlphaFoldDB" id="A0AAV7NDR8"/>
<protein>
    <submittedName>
        <fullName evidence="2">Uncharacterized protein</fullName>
    </submittedName>
</protein>
<feature type="compositionally biased region" description="Basic and acidic residues" evidence="1">
    <location>
        <begin position="91"/>
        <end position="110"/>
    </location>
</feature>
<gene>
    <name evidence="2" type="ORF">NDU88_002345</name>
</gene>
<feature type="compositionally biased region" description="Basic residues" evidence="1">
    <location>
        <begin position="80"/>
        <end position="90"/>
    </location>
</feature>
<sequence length="110" mass="13167">MGRYRLPHVQLGTPLPGRSRQRRLPVYTQSVSRRLRRKNIGRTQSTSEMRPQKKGDGAKTKRRATIERKKTWKRNEGTKKKTRDPKRQHRSRDQERGPKTRDLKRQPQSR</sequence>
<evidence type="ECO:0000256" key="1">
    <source>
        <dbReference type="SAM" id="MobiDB-lite"/>
    </source>
</evidence>
<feature type="compositionally biased region" description="Basic and acidic residues" evidence="1">
    <location>
        <begin position="50"/>
        <end position="79"/>
    </location>
</feature>
<name>A0AAV7NDR8_PLEWA</name>
<dbReference type="EMBL" id="JANPWB010000012">
    <property type="protein sequence ID" value="KAJ1114106.1"/>
    <property type="molecule type" value="Genomic_DNA"/>
</dbReference>
<evidence type="ECO:0000313" key="3">
    <source>
        <dbReference type="Proteomes" id="UP001066276"/>
    </source>
</evidence>
<evidence type="ECO:0000313" key="2">
    <source>
        <dbReference type="EMBL" id="KAJ1114106.1"/>
    </source>
</evidence>
<accession>A0AAV7NDR8</accession>
<comment type="caution">
    <text evidence="2">The sequence shown here is derived from an EMBL/GenBank/DDBJ whole genome shotgun (WGS) entry which is preliminary data.</text>
</comment>
<organism evidence="2 3">
    <name type="scientific">Pleurodeles waltl</name>
    <name type="common">Iberian ribbed newt</name>
    <dbReference type="NCBI Taxonomy" id="8319"/>
    <lineage>
        <taxon>Eukaryota</taxon>
        <taxon>Metazoa</taxon>
        <taxon>Chordata</taxon>
        <taxon>Craniata</taxon>
        <taxon>Vertebrata</taxon>
        <taxon>Euteleostomi</taxon>
        <taxon>Amphibia</taxon>
        <taxon>Batrachia</taxon>
        <taxon>Caudata</taxon>
        <taxon>Salamandroidea</taxon>
        <taxon>Salamandridae</taxon>
        <taxon>Pleurodelinae</taxon>
        <taxon>Pleurodeles</taxon>
    </lineage>
</organism>